<evidence type="ECO:0000313" key="5">
    <source>
        <dbReference type="EMBL" id="CAE8740585.1"/>
    </source>
</evidence>
<dbReference type="GO" id="GO:0000712">
    <property type="term" value="P:resolution of meiotic recombination intermediates"/>
    <property type="evidence" value="ECO:0007669"/>
    <property type="project" value="TreeGrafter"/>
</dbReference>
<dbReference type="GO" id="GO:0000727">
    <property type="term" value="P:double-strand break repair via break-induced replication"/>
    <property type="evidence" value="ECO:0007669"/>
    <property type="project" value="UniProtKB-UniRule"/>
</dbReference>
<gene>
    <name evidence="5" type="ORF">PGLA2088_LOCUS50087</name>
</gene>
<dbReference type="PANTHER" id="PTHR13451">
    <property type="entry name" value="CLASS II CROSSOVER JUNCTION ENDONUCLEASE MUS81"/>
    <property type="match status" value="1"/>
</dbReference>
<name>A0A813LXG9_POLGL</name>
<keyword evidence="2" id="KW-0234">DNA repair</keyword>
<keyword evidence="2" id="KW-0479">Metal-binding</keyword>
<dbReference type="PANTHER" id="PTHR13451:SF0">
    <property type="entry name" value="CROSSOVER JUNCTION ENDONUCLEASE MUS81"/>
    <property type="match status" value="1"/>
</dbReference>
<keyword evidence="2" id="KW-0539">Nucleus</keyword>
<dbReference type="SMART" id="SM00891">
    <property type="entry name" value="ERCC4"/>
    <property type="match status" value="1"/>
</dbReference>
<dbReference type="GO" id="GO:0048257">
    <property type="term" value="F:3'-flap endonuclease activity"/>
    <property type="evidence" value="ECO:0007669"/>
    <property type="project" value="TreeGrafter"/>
</dbReference>
<keyword evidence="2" id="KW-0460">Magnesium</keyword>
<dbReference type="GO" id="GO:0006308">
    <property type="term" value="P:DNA catabolic process"/>
    <property type="evidence" value="ECO:0007669"/>
    <property type="project" value="UniProtKB-UniRule"/>
</dbReference>
<comment type="similarity">
    <text evidence="2">Belongs to the XPF family.</text>
</comment>
<organism evidence="5 6">
    <name type="scientific">Polarella glacialis</name>
    <name type="common">Dinoflagellate</name>
    <dbReference type="NCBI Taxonomy" id="89957"/>
    <lineage>
        <taxon>Eukaryota</taxon>
        <taxon>Sar</taxon>
        <taxon>Alveolata</taxon>
        <taxon>Dinophyceae</taxon>
        <taxon>Suessiales</taxon>
        <taxon>Suessiaceae</taxon>
        <taxon>Polarella</taxon>
    </lineage>
</organism>
<feature type="region of interest" description="Disordered" evidence="3">
    <location>
        <begin position="156"/>
        <end position="195"/>
    </location>
</feature>
<dbReference type="AlphaFoldDB" id="A0A813LXG9"/>
<comment type="caution">
    <text evidence="5">The sequence shown here is derived from an EMBL/GenBank/DDBJ whole genome shotgun (WGS) entry which is preliminary data.</text>
</comment>
<evidence type="ECO:0000256" key="2">
    <source>
        <dbReference type="RuleBase" id="RU369042"/>
    </source>
</evidence>
<dbReference type="CDD" id="cd20074">
    <property type="entry name" value="XPF_nuclease_Mus81"/>
    <property type="match status" value="1"/>
</dbReference>
<evidence type="ECO:0000256" key="3">
    <source>
        <dbReference type="SAM" id="MobiDB-lite"/>
    </source>
</evidence>
<evidence type="ECO:0000313" key="6">
    <source>
        <dbReference type="Proteomes" id="UP000626109"/>
    </source>
</evidence>
<sequence>SEPPLPAATGRAAPAVPLAPATRRLLTGPGRLVLLLDHREVGAGREHSTRGALLADLASKLGAGAVEARALSLGDMLWVWREDLADAADAAEELVAGWVIERKTFHDLSASILVNPMASIVDGRYDEQKSRLLEAPGLDGVIYLVEGPGPLFGVAEQSEGAGASPRSQRGFGQRLVSPSLPASTLSTTAAHTQST</sequence>
<dbReference type="Pfam" id="PF02732">
    <property type="entry name" value="ERCC4"/>
    <property type="match status" value="1"/>
</dbReference>
<dbReference type="EMBL" id="CAJNNW010037288">
    <property type="protein sequence ID" value="CAE8740585.1"/>
    <property type="molecule type" value="Genomic_DNA"/>
</dbReference>
<feature type="non-terminal residue" evidence="5">
    <location>
        <position position="1"/>
    </location>
</feature>
<keyword evidence="2" id="KW-0540">Nuclease</keyword>
<dbReference type="GO" id="GO:0046872">
    <property type="term" value="F:metal ion binding"/>
    <property type="evidence" value="ECO:0007669"/>
    <property type="project" value="UniProtKB-UniRule"/>
</dbReference>
<dbReference type="GO" id="GO:0003677">
    <property type="term" value="F:DNA binding"/>
    <property type="evidence" value="ECO:0007669"/>
    <property type="project" value="UniProtKB-UniRule"/>
</dbReference>
<dbReference type="EC" id="3.1.22.-" evidence="2"/>
<dbReference type="GO" id="GO:0031573">
    <property type="term" value="P:mitotic intra-S DNA damage checkpoint signaling"/>
    <property type="evidence" value="ECO:0007669"/>
    <property type="project" value="TreeGrafter"/>
</dbReference>
<dbReference type="SUPFAM" id="SSF52980">
    <property type="entry name" value="Restriction endonuclease-like"/>
    <property type="match status" value="1"/>
</dbReference>
<evidence type="ECO:0000256" key="1">
    <source>
        <dbReference type="ARBA" id="ARBA00022801"/>
    </source>
</evidence>
<proteinExistence type="inferred from homology"/>
<comment type="subcellular location">
    <subcellularLocation>
        <location evidence="2">Nucleus</location>
    </subcellularLocation>
</comment>
<reference evidence="5" key="1">
    <citation type="submission" date="2021-02" db="EMBL/GenBank/DDBJ databases">
        <authorList>
            <person name="Dougan E. K."/>
            <person name="Rhodes N."/>
            <person name="Thang M."/>
            <person name="Chan C."/>
        </authorList>
    </citation>
    <scope>NUCLEOTIDE SEQUENCE</scope>
</reference>
<comment type="cofactor">
    <cofactor evidence="2">
        <name>Mg(2+)</name>
        <dbReference type="ChEBI" id="CHEBI:18420"/>
    </cofactor>
</comment>
<feature type="compositionally biased region" description="Low complexity" evidence="3">
    <location>
        <begin position="177"/>
        <end position="195"/>
    </location>
</feature>
<comment type="subunit">
    <text evidence="2">Interacts with EME1.</text>
</comment>
<keyword evidence="2" id="KW-0227">DNA damage</keyword>
<comment type="function">
    <text evidence="2">Interacts with EME1 to form a DNA structure-specific endonuclease with substrate preference for branched DNA structures with a 5'-end at the branch nick. Typical substrates include 3'-flap structures, D-loops, replication forks and nicked Holliday junctions. May be required in mitosis for the processing of stalled or collapsed replication fork intermediates. May be required in meiosis for the repair of meiosis-specific double strand breaks subsequent to single-end invasion (SEI).</text>
</comment>
<accession>A0A813LXG9</accession>
<dbReference type="Proteomes" id="UP000626109">
    <property type="component" value="Unassembled WGS sequence"/>
</dbReference>
<dbReference type="GO" id="GO:0048476">
    <property type="term" value="C:Holliday junction resolvase complex"/>
    <property type="evidence" value="ECO:0007669"/>
    <property type="project" value="UniProtKB-UniRule"/>
</dbReference>
<dbReference type="GO" id="GO:0008821">
    <property type="term" value="F:crossover junction DNA endonuclease activity"/>
    <property type="evidence" value="ECO:0007669"/>
    <property type="project" value="UniProtKB-UniRule"/>
</dbReference>
<evidence type="ECO:0000259" key="4">
    <source>
        <dbReference type="SMART" id="SM00891"/>
    </source>
</evidence>
<keyword evidence="2" id="KW-0255">Endonuclease</keyword>
<dbReference type="InterPro" id="IPR011335">
    <property type="entry name" value="Restrct_endonuc-II-like"/>
</dbReference>
<dbReference type="InterPro" id="IPR006166">
    <property type="entry name" value="ERCC4_domain"/>
</dbReference>
<dbReference type="InterPro" id="IPR033309">
    <property type="entry name" value="Mus81"/>
</dbReference>
<dbReference type="Gene3D" id="3.40.50.10130">
    <property type="match status" value="1"/>
</dbReference>
<feature type="domain" description="ERCC4" evidence="4">
    <location>
        <begin position="33"/>
        <end position="149"/>
    </location>
</feature>
<dbReference type="InterPro" id="IPR047416">
    <property type="entry name" value="XPF_nuclease_Mus81"/>
</dbReference>
<keyword evidence="1 2" id="KW-0378">Hydrolase</keyword>
<protein>
    <recommendedName>
        <fullName evidence="2">Crossover junction endonuclease MUS81</fullName>
        <ecNumber evidence="2">3.1.22.-</ecNumber>
    </recommendedName>
</protein>
<dbReference type="GO" id="GO:0005634">
    <property type="term" value="C:nucleus"/>
    <property type="evidence" value="ECO:0007669"/>
    <property type="project" value="UniProtKB-SubCell"/>
</dbReference>
<keyword evidence="2" id="KW-0233">DNA recombination</keyword>